<dbReference type="GO" id="GO:0004300">
    <property type="term" value="F:enoyl-CoA hydratase activity"/>
    <property type="evidence" value="ECO:0007669"/>
    <property type="project" value="UniProtKB-EC"/>
</dbReference>
<evidence type="ECO:0000313" key="2">
    <source>
        <dbReference type="EMBL" id="KJQ76339.1"/>
    </source>
</evidence>
<sequence length="261" mass="28885">MNHIIFQIQDDLAVITLNRPEVANGFHIPMCEEILEVLELAEKDDSVSFILINAAGKVFSVGGDLVEMKRAVDEDDIASLTRIAELVNTISYKIKQIPKPVIMEVDGAVAGAAANMALAVDFCIASDKSKFIQAFVGVGLAPDAGGLFLLTRSLGATRATQLAMTGEAFTAEKAMEAGALYRLCTSEQLEKTREQLLKKLRRGSSNSYAAIKKLVWESEFKRWHEYAQLELELQKSLSYTEDFKEGVRAHSERRRPKFVGK</sequence>
<comment type="similarity">
    <text evidence="1">Belongs to the enoyl-CoA hydratase/isomerase family.</text>
</comment>
<comment type="caution">
    <text evidence="2">The sequence shown here is derived from an EMBL/GenBank/DDBJ whole genome shotgun (WGS) entry which is preliminary data.</text>
</comment>
<accession>A0A0F2E1P3</accession>
<name>A0A0F2E1P3_9STRE</name>
<dbReference type="Proteomes" id="UP000033489">
    <property type="component" value="Unassembled WGS sequence"/>
</dbReference>
<evidence type="ECO:0000313" key="3">
    <source>
        <dbReference type="Proteomes" id="UP000033489"/>
    </source>
</evidence>
<dbReference type="NCBIfam" id="NF005575">
    <property type="entry name" value="PRK07260.1"/>
    <property type="match status" value="1"/>
</dbReference>
<evidence type="ECO:0000256" key="1">
    <source>
        <dbReference type="ARBA" id="ARBA00005254"/>
    </source>
</evidence>
<dbReference type="PATRIC" id="fig|28037.216.peg.815"/>
<dbReference type="Gene3D" id="3.90.226.10">
    <property type="entry name" value="2-enoyl-CoA Hydratase, Chain A, domain 1"/>
    <property type="match status" value="1"/>
</dbReference>
<keyword evidence="2" id="KW-0456">Lyase</keyword>
<dbReference type="OrthoDB" id="9771883at2"/>
<dbReference type="EMBL" id="JYGT01000007">
    <property type="protein sequence ID" value="KJQ76339.1"/>
    <property type="molecule type" value="Genomic_DNA"/>
</dbReference>
<gene>
    <name evidence="2" type="primary">phaB</name>
    <name evidence="2" type="ORF">TZ94_00837</name>
</gene>
<proteinExistence type="inferred from homology"/>
<dbReference type="Pfam" id="PF00378">
    <property type="entry name" value="ECH_1"/>
    <property type="match status" value="1"/>
</dbReference>
<dbReference type="RefSeq" id="WP_045614474.1">
    <property type="nucleotide sequence ID" value="NZ_JASHGR010000001.1"/>
</dbReference>
<reference evidence="2 3" key="1">
    <citation type="submission" date="2015-02" db="EMBL/GenBank/DDBJ databases">
        <title>Evolution of amylase-binding proteins of oral streptococcal species.</title>
        <authorList>
            <person name="Haase E.M."/>
        </authorList>
    </citation>
    <scope>NUCLEOTIDE SEQUENCE [LARGE SCALE GENOMIC DNA]</scope>
    <source>
        <strain evidence="2 3">UC921A</strain>
    </source>
</reference>
<dbReference type="AlphaFoldDB" id="A0A0F2E1P3"/>
<protein>
    <submittedName>
        <fullName evidence="2">Enoyl-CoA hydratase</fullName>
        <ecNumber evidence="2">4.2.1.17</ecNumber>
    </submittedName>
</protein>
<organism evidence="2 3">
    <name type="scientific">Streptococcus infantis</name>
    <dbReference type="NCBI Taxonomy" id="68892"/>
    <lineage>
        <taxon>Bacteria</taxon>
        <taxon>Bacillati</taxon>
        <taxon>Bacillota</taxon>
        <taxon>Bacilli</taxon>
        <taxon>Lactobacillales</taxon>
        <taxon>Streptococcaceae</taxon>
        <taxon>Streptococcus</taxon>
    </lineage>
</organism>
<dbReference type="PANTHER" id="PTHR42964:SF1">
    <property type="entry name" value="POLYKETIDE BIOSYNTHESIS ENOYL-COA HYDRATASE PKSH-RELATED"/>
    <property type="match status" value="1"/>
</dbReference>
<dbReference type="Gene3D" id="1.10.12.10">
    <property type="entry name" value="Lyase 2-enoyl-coa Hydratase, Chain A, domain 2"/>
    <property type="match status" value="1"/>
</dbReference>
<dbReference type="InterPro" id="IPR001753">
    <property type="entry name" value="Enoyl-CoA_hydra/iso"/>
</dbReference>
<dbReference type="PANTHER" id="PTHR42964">
    <property type="entry name" value="ENOYL-COA HYDRATASE"/>
    <property type="match status" value="1"/>
</dbReference>
<dbReference type="InterPro" id="IPR029045">
    <property type="entry name" value="ClpP/crotonase-like_dom_sf"/>
</dbReference>
<dbReference type="InterPro" id="IPR014748">
    <property type="entry name" value="Enoyl-CoA_hydra_C"/>
</dbReference>
<dbReference type="SUPFAM" id="SSF52096">
    <property type="entry name" value="ClpP/crotonase"/>
    <property type="match status" value="1"/>
</dbReference>
<dbReference type="EC" id="4.2.1.17" evidence="2"/>
<dbReference type="InterPro" id="IPR051683">
    <property type="entry name" value="Enoyl-CoA_Hydratase/Isomerase"/>
</dbReference>
<dbReference type="CDD" id="cd06558">
    <property type="entry name" value="crotonase-like"/>
    <property type="match status" value="1"/>
</dbReference>